<reference evidence="1 2" key="1">
    <citation type="submission" date="2019-06" db="EMBL/GenBank/DDBJ databases">
        <title>Sequencing the genomes of 1000 actinobacteria strains.</title>
        <authorList>
            <person name="Klenk H.-P."/>
        </authorList>
    </citation>
    <scope>NUCLEOTIDE SEQUENCE [LARGE SCALE GENOMIC DNA]</scope>
    <source>
        <strain evidence="1 2">DSM 45015</strain>
    </source>
</reference>
<evidence type="ECO:0000313" key="1">
    <source>
        <dbReference type="EMBL" id="TQN27548.1"/>
    </source>
</evidence>
<dbReference type="OrthoDB" id="8779161at2"/>
<dbReference type="Gene3D" id="3.40.30.10">
    <property type="entry name" value="Glutaredoxin"/>
    <property type="match status" value="1"/>
</dbReference>
<dbReference type="Pfam" id="PF05768">
    <property type="entry name" value="Glrx-like"/>
    <property type="match status" value="1"/>
</dbReference>
<accession>A0A543N6U5</accession>
<organism evidence="1 2">
    <name type="scientific">Haloactinospora alba</name>
    <dbReference type="NCBI Taxonomy" id="405555"/>
    <lineage>
        <taxon>Bacteria</taxon>
        <taxon>Bacillati</taxon>
        <taxon>Actinomycetota</taxon>
        <taxon>Actinomycetes</taxon>
        <taxon>Streptosporangiales</taxon>
        <taxon>Nocardiopsidaceae</taxon>
        <taxon>Haloactinospora</taxon>
    </lineage>
</organism>
<proteinExistence type="predicted"/>
<dbReference type="Proteomes" id="UP000317422">
    <property type="component" value="Unassembled WGS sequence"/>
</dbReference>
<evidence type="ECO:0000313" key="2">
    <source>
        <dbReference type="Proteomes" id="UP000317422"/>
    </source>
</evidence>
<dbReference type="AlphaFoldDB" id="A0A543N6U5"/>
<dbReference type="RefSeq" id="WP_141925987.1">
    <property type="nucleotide sequence ID" value="NZ_VFQC01000003.1"/>
</dbReference>
<dbReference type="SUPFAM" id="SSF52833">
    <property type="entry name" value="Thioredoxin-like"/>
    <property type="match status" value="1"/>
</dbReference>
<name>A0A543N6U5_9ACTN</name>
<dbReference type="EMBL" id="VFQC01000003">
    <property type="protein sequence ID" value="TQN27548.1"/>
    <property type="molecule type" value="Genomic_DNA"/>
</dbReference>
<sequence length="90" mass="10065">MGVANTGKGRAKTRITMLGKPDCHLCEEALATIERVADELGVGYEVRDLTLASEEDQEDYWDKIPVTFVDGQPHDFWRVSEDRLRAALAS</sequence>
<protein>
    <submittedName>
        <fullName evidence="1">Glutaredoxin</fullName>
    </submittedName>
</protein>
<comment type="caution">
    <text evidence="1">The sequence shown here is derived from an EMBL/GenBank/DDBJ whole genome shotgun (WGS) entry which is preliminary data.</text>
</comment>
<dbReference type="InterPro" id="IPR008554">
    <property type="entry name" value="Glutaredoxin-like"/>
</dbReference>
<keyword evidence="2" id="KW-1185">Reference proteome</keyword>
<gene>
    <name evidence="1" type="ORF">FHX37_4269</name>
</gene>
<dbReference type="InterPro" id="IPR036249">
    <property type="entry name" value="Thioredoxin-like_sf"/>
</dbReference>